<protein>
    <submittedName>
        <fullName evidence="2">Uncharacterized protein</fullName>
    </submittedName>
</protein>
<name>A0A3S4HN61_SEROD</name>
<organism evidence="2 3">
    <name type="scientific">Serratia odorifera</name>
    <dbReference type="NCBI Taxonomy" id="618"/>
    <lineage>
        <taxon>Bacteria</taxon>
        <taxon>Pseudomonadati</taxon>
        <taxon>Pseudomonadota</taxon>
        <taxon>Gammaproteobacteria</taxon>
        <taxon>Enterobacterales</taxon>
        <taxon>Yersiniaceae</taxon>
        <taxon>Serratia</taxon>
    </lineage>
</organism>
<dbReference type="KEGG" id="sof:NCTC11214_02990"/>
<evidence type="ECO:0000313" key="2">
    <source>
        <dbReference type="EMBL" id="VDZ59179.1"/>
    </source>
</evidence>
<dbReference type="RefSeq" id="WP_004959539.1">
    <property type="nucleotide sequence ID" value="NZ_JBGMUT010000007.1"/>
</dbReference>
<reference evidence="2 3" key="1">
    <citation type="submission" date="2018-12" db="EMBL/GenBank/DDBJ databases">
        <authorList>
            <consortium name="Pathogen Informatics"/>
        </authorList>
    </citation>
    <scope>NUCLEOTIDE SEQUENCE [LARGE SCALE GENOMIC DNA]</scope>
    <source>
        <strain evidence="2 3">NCTC11214</strain>
    </source>
</reference>
<dbReference type="AlphaFoldDB" id="A0A3S4HN61"/>
<dbReference type="Proteomes" id="UP000281391">
    <property type="component" value="Chromosome"/>
</dbReference>
<evidence type="ECO:0000313" key="3">
    <source>
        <dbReference type="Proteomes" id="UP000281391"/>
    </source>
</evidence>
<proteinExistence type="predicted"/>
<gene>
    <name evidence="2" type="ORF">NCTC11214_02990</name>
</gene>
<accession>A0A3S4HN61</accession>
<feature type="transmembrane region" description="Helical" evidence="1">
    <location>
        <begin position="20"/>
        <end position="40"/>
    </location>
</feature>
<keyword evidence="1" id="KW-0472">Membrane</keyword>
<keyword evidence="1" id="KW-0812">Transmembrane</keyword>
<sequence>MIDKGQMLSRHDFSKVNWGILAAAALLLTIGGTLLLLPLLSNMEESGVLTLLQTGAATILLGCILLALRHFLRPAFSYRLYEHGVRVVSSHNHKERFIPFEKITDIYRFRGIPLLGGLCGGLCEAMAFRTAADQPWCTVFSNVSHAWTLRDTIINQQIQLRGTMALNALYQGEVIDFRYQNCKARWLNLLLRGDLQRLQGQTLHLSAKTLSTPQGNIAIEQIHSQVTDAEQGKIHLLNDQGQTLVTLCYFSLLSADLFIALLEHMIANRIPAYRNPAVTQQAC</sequence>
<keyword evidence="1" id="KW-1133">Transmembrane helix</keyword>
<evidence type="ECO:0000256" key="1">
    <source>
        <dbReference type="SAM" id="Phobius"/>
    </source>
</evidence>
<feature type="transmembrane region" description="Helical" evidence="1">
    <location>
        <begin position="46"/>
        <end position="68"/>
    </location>
</feature>
<dbReference type="EMBL" id="LR134117">
    <property type="protein sequence ID" value="VDZ59179.1"/>
    <property type="molecule type" value="Genomic_DNA"/>
</dbReference>